<evidence type="ECO:0000313" key="3">
    <source>
        <dbReference type="EMBL" id="GAA1676187.1"/>
    </source>
</evidence>
<reference evidence="4" key="1">
    <citation type="journal article" date="2019" name="Int. J. Syst. Evol. Microbiol.">
        <title>The Global Catalogue of Microorganisms (GCM) 10K type strain sequencing project: providing services to taxonomists for standard genome sequencing and annotation.</title>
        <authorList>
            <consortium name="The Broad Institute Genomics Platform"/>
            <consortium name="The Broad Institute Genome Sequencing Center for Infectious Disease"/>
            <person name="Wu L."/>
            <person name="Ma J."/>
        </authorList>
    </citation>
    <scope>NUCLEOTIDE SEQUENCE [LARGE SCALE GENOMIC DNA]</scope>
    <source>
        <strain evidence="4">JCM 16001</strain>
    </source>
</reference>
<protein>
    <recommendedName>
        <fullName evidence="5">PE-PGRS family protein</fullName>
    </recommendedName>
</protein>
<proteinExistence type="predicted"/>
<name>A0ABP4SRK6_9ACTN</name>
<evidence type="ECO:0008006" key="5">
    <source>
        <dbReference type="Google" id="ProtNLM"/>
    </source>
</evidence>
<dbReference type="RefSeq" id="WP_344486340.1">
    <property type="nucleotide sequence ID" value="NZ_BAAAQF010000007.1"/>
</dbReference>
<keyword evidence="1" id="KW-0175">Coiled coil</keyword>
<feature type="coiled-coil region" evidence="1">
    <location>
        <begin position="339"/>
        <end position="374"/>
    </location>
</feature>
<evidence type="ECO:0000313" key="4">
    <source>
        <dbReference type="Proteomes" id="UP001499851"/>
    </source>
</evidence>
<feature type="region of interest" description="Disordered" evidence="2">
    <location>
        <begin position="70"/>
        <end position="91"/>
    </location>
</feature>
<comment type="caution">
    <text evidence="3">The sequence shown here is derived from an EMBL/GenBank/DDBJ whole genome shotgun (WGS) entry which is preliminary data.</text>
</comment>
<accession>A0ABP4SRK6</accession>
<sequence length="499" mass="55533">MNAQTTLLLNEHQRSTLRLIGDGDDLSGKDREPLRITAKALASRGLVKVRRADGKWQATITEAGRDLLDRGSAQHHGAPSASESGLPPKQQRRMLDADAELSPGPSAGTRPAASGARRRDALALVKSLVRERRVVVASPDESERGHWRKTVHYAKRYGLEPEGEFIECTGSGRGDLTIALVAGVHPNAGRKRAAALAPVPVPQRLDRLHPVVAQLRDDAGKLTMPEQLRYRSLLLLQALAAAAEERSWQVRDRSAEPELHYSGRRQDSEHREGWIWVVVEGYSYKVAIDQEFPQTLDPIKSQTLKIELPHAKSGIRWRWADRKTGTLEDRLPEILEGLAARAAEDGERAEVEAKEAAERQRAREKAETDAHTRALSQFRGETLYRQVEAFERARAIGTYCDVLEQQIETADVSASDREGAAAWLAWARAHAAEIDPFRVLPTMPKATAEQLARHLEGAESAVPQRHREGSASSQDMDRALMMLQLQAEESSFRRRHPHV</sequence>
<evidence type="ECO:0000256" key="1">
    <source>
        <dbReference type="SAM" id="Coils"/>
    </source>
</evidence>
<organism evidence="3 4">
    <name type="scientific">Glycomyces endophyticus</name>
    <dbReference type="NCBI Taxonomy" id="480996"/>
    <lineage>
        <taxon>Bacteria</taxon>
        <taxon>Bacillati</taxon>
        <taxon>Actinomycetota</taxon>
        <taxon>Actinomycetes</taxon>
        <taxon>Glycomycetales</taxon>
        <taxon>Glycomycetaceae</taxon>
        <taxon>Glycomyces</taxon>
    </lineage>
</organism>
<feature type="region of interest" description="Disordered" evidence="2">
    <location>
        <begin position="99"/>
        <end position="118"/>
    </location>
</feature>
<gene>
    <name evidence="3" type="ORF">GCM10009830_23580</name>
</gene>
<dbReference type="Proteomes" id="UP001499851">
    <property type="component" value="Unassembled WGS sequence"/>
</dbReference>
<dbReference type="EMBL" id="BAAAQF010000007">
    <property type="protein sequence ID" value="GAA1676187.1"/>
    <property type="molecule type" value="Genomic_DNA"/>
</dbReference>
<evidence type="ECO:0000256" key="2">
    <source>
        <dbReference type="SAM" id="MobiDB-lite"/>
    </source>
</evidence>
<keyword evidence="4" id="KW-1185">Reference proteome</keyword>